<dbReference type="EMBL" id="CAADHY010000014">
    <property type="protein sequence ID" value="VFR19760.1"/>
    <property type="molecule type" value="Genomic_DNA"/>
</dbReference>
<proteinExistence type="predicted"/>
<feature type="transmembrane region" description="Helical" evidence="1">
    <location>
        <begin position="95"/>
        <end position="114"/>
    </location>
</feature>
<evidence type="ECO:0000259" key="3">
    <source>
        <dbReference type="Pfam" id="PF16220"/>
    </source>
</evidence>
<evidence type="ECO:0000259" key="2">
    <source>
        <dbReference type="Pfam" id="PF04773"/>
    </source>
</evidence>
<feature type="domain" description="FecR protein" evidence="2">
    <location>
        <begin position="125"/>
        <end position="218"/>
    </location>
</feature>
<dbReference type="GO" id="GO:0016989">
    <property type="term" value="F:sigma factor antagonist activity"/>
    <property type="evidence" value="ECO:0007669"/>
    <property type="project" value="TreeGrafter"/>
</dbReference>
<dbReference type="PIRSF" id="PIRSF018266">
    <property type="entry name" value="FecR"/>
    <property type="match status" value="1"/>
</dbReference>
<evidence type="ECO:0000256" key="1">
    <source>
        <dbReference type="SAM" id="Phobius"/>
    </source>
</evidence>
<keyword evidence="1" id="KW-0472">Membrane</keyword>
<dbReference type="PANTHER" id="PTHR30273:SF2">
    <property type="entry name" value="PROTEIN FECR"/>
    <property type="match status" value="1"/>
</dbReference>
<dbReference type="Gene3D" id="2.60.120.1440">
    <property type="match status" value="1"/>
</dbReference>
<reference evidence="4" key="1">
    <citation type="submission" date="2019-03" db="EMBL/GenBank/DDBJ databases">
        <authorList>
            <person name="Danneels B."/>
        </authorList>
    </citation>
    <scope>NUCLEOTIDE SEQUENCE</scope>
</reference>
<dbReference type="InterPro" id="IPR012373">
    <property type="entry name" value="Ferrdict_sens_TM"/>
</dbReference>
<evidence type="ECO:0000313" key="4">
    <source>
        <dbReference type="EMBL" id="VFR19760.1"/>
    </source>
</evidence>
<organism evidence="4">
    <name type="scientific">plant metagenome</name>
    <dbReference type="NCBI Taxonomy" id="1297885"/>
    <lineage>
        <taxon>unclassified sequences</taxon>
        <taxon>metagenomes</taxon>
        <taxon>organismal metagenomes</taxon>
    </lineage>
</organism>
<protein>
    <submittedName>
        <fullName evidence="4">Fe2+-dicitrate sensor, membrane component</fullName>
    </submittedName>
</protein>
<accession>A0A484P4N8</accession>
<dbReference type="InterPro" id="IPR032623">
    <property type="entry name" value="FecR_N"/>
</dbReference>
<keyword evidence="1" id="KW-1133">Transmembrane helix</keyword>
<name>A0A484P4N8_9ZZZZ</name>
<dbReference type="InterPro" id="IPR006860">
    <property type="entry name" value="FecR"/>
</dbReference>
<dbReference type="AlphaFoldDB" id="A0A484P4N8"/>
<gene>
    <name evidence="4" type="ORF">AMP9_3394</name>
</gene>
<keyword evidence="1" id="KW-0812">Transmembrane</keyword>
<dbReference type="Pfam" id="PF04773">
    <property type="entry name" value="FecR"/>
    <property type="match status" value="1"/>
</dbReference>
<sequence>MTDAGVADDRAALPVDPALLEEAAEWVLRLRYERPGAADRQAFEAWLGQGEAQARAWARAEKVLGAFDALPAGIGPQAVRLAQRRGARRMANRRAVLRAGAGLVLAAPVAWLAWREQPWQGWTADLSTSTGERRSLTLDDGTQLVLNTASAVSVRFTSTERRLVLHAGEVFVETGHADPAGRPLRVETPWGEVEPQGTRFTVRRLAPGVQVAVFQHAVLWRPATGDAIRLGAGEQARFLPGAAPVQSVVDESALLWRQGMLVARNMRLADLLAELGRYRPGVLRCDPAVADLPVSGALSLADTDAALDMLQGQLPLRVRRFSRYWVSVGPA</sequence>
<dbReference type="Pfam" id="PF16220">
    <property type="entry name" value="DUF4880"/>
    <property type="match status" value="1"/>
</dbReference>
<dbReference type="PANTHER" id="PTHR30273">
    <property type="entry name" value="PERIPLASMIC SIGNAL SENSOR AND SIGMA FACTOR ACTIVATOR FECR-RELATED"/>
    <property type="match status" value="1"/>
</dbReference>
<feature type="domain" description="FecR N-terminal" evidence="3">
    <location>
        <begin position="21"/>
        <end position="62"/>
    </location>
</feature>